<dbReference type="KEGG" id="cle:Clole_0320"/>
<dbReference type="Proteomes" id="UP000008467">
    <property type="component" value="Chromosome"/>
</dbReference>
<dbReference type="InterPro" id="IPR009045">
    <property type="entry name" value="Zn_M74/Hedgehog-like"/>
</dbReference>
<dbReference type="AlphaFoldDB" id="F2JJM5"/>
<dbReference type="STRING" id="642492.Clole_0320"/>
<gene>
    <name evidence="3" type="ordered locus">Clole_0320</name>
</gene>
<name>F2JJM5_CELLD</name>
<reference evidence="3 4" key="1">
    <citation type="journal article" date="2011" name="J. Bacteriol.">
        <title>Complete genome sequence of the cellulose-degrading bacterium Cellulosilyticum lentocellum.</title>
        <authorList>
            <consortium name="US DOE Joint Genome Institute"/>
            <person name="Miller D.A."/>
            <person name="Suen G."/>
            <person name="Bruce D."/>
            <person name="Copeland A."/>
            <person name="Cheng J.F."/>
            <person name="Detter C."/>
            <person name="Goodwin L.A."/>
            <person name="Han C.S."/>
            <person name="Hauser L.J."/>
            <person name="Land M.L."/>
            <person name="Lapidus A."/>
            <person name="Lucas S."/>
            <person name="Meincke L."/>
            <person name="Pitluck S."/>
            <person name="Tapia R."/>
            <person name="Teshima H."/>
            <person name="Woyke T."/>
            <person name="Fox B.G."/>
            <person name="Angert E.R."/>
            <person name="Currie C.R."/>
        </authorList>
    </citation>
    <scope>NUCLEOTIDE SEQUENCE [LARGE SCALE GENOMIC DNA]</scope>
    <source>
        <strain evidence="4">ATCC 49066 / DSM 5427 / NCIMB 11756 / RHM5</strain>
    </source>
</reference>
<dbReference type="GO" id="GO:0006508">
    <property type="term" value="P:proteolysis"/>
    <property type="evidence" value="ECO:0007669"/>
    <property type="project" value="InterPro"/>
</dbReference>
<evidence type="ECO:0000313" key="4">
    <source>
        <dbReference type="Proteomes" id="UP000008467"/>
    </source>
</evidence>
<evidence type="ECO:0000259" key="1">
    <source>
        <dbReference type="Pfam" id="PF02557"/>
    </source>
</evidence>
<proteinExistence type="predicted"/>
<dbReference type="eggNOG" id="COG1876">
    <property type="taxonomic scope" value="Bacteria"/>
</dbReference>
<dbReference type="InterPro" id="IPR036582">
    <property type="entry name" value="Mao_N_sf"/>
</dbReference>
<evidence type="ECO:0000259" key="2">
    <source>
        <dbReference type="Pfam" id="PF07833"/>
    </source>
</evidence>
<feature type="domain" description="D-alanyl-D-alanine carboxypeptidase-like core" evidence="1">
    <location>
        <begin position="71"/>
        <end position="191"/>
    </location>
</feature>
<protein>
    <submittedName>
        <fullName evidence="3">Peptidase M15B and M15C DD-carboxypeptidase VanY/endolysin</fullName>
    </submittedName>
</protein>
<keyword evidence="3" id="KW-0121">Carboxypeptidase</keyword>
<dbReference type="PANTHER" id="PTHR34385">
    <property type="entry name" value="D-ALANYL-D-ALANINE CARBOXYPEPTIDASE"/>
    <property type="match status" value="1"/>
</dbReference>
<keyword evidence="4" id="KW-1185">Reference proteome</keyword>
<dbReference type="Gene3D" id="3.30.1380.10">
    <property type="match status" value="1"/>
</dbReference>
<dbReference type="HOGENOM" id="CLU_796178_0_0_9"/>
<dbReference type="RefSeq" id="WP_013655368.1">
    <property type="nucleotide sequence ID" value="NC_015275.1"/>
</dbReference>
<dbReference type="SUPFAM" id="SSF55383">
    <property type="entry name" value="Copper amine oxidase, domain N"/>
    <property type="match status" value="1"/>
</dbReference>
<dbReference type="CDD" id="cd14852">
    <property type="entry name" value="LD-carboxypeptidase"/>
    <property type="match status" value="1"/>
</dbReference>
<dbReference type="PANTHER" id="PTHR34385:SF1">
    <property type="entry name" value="PEPTIDOGLYCAN L-ALANYL-D-GLUTAMATE ENDOPEPTIDASE CWLK"/>
    <property type="match status" value="1"/>
</dbReference>
<dbReference type="Pfam" id="PF02557">
    <property type="entry name" value="VanY"/>
    <property type="match status" value="1"/>
</dbReference>
<dbReference type="Pfam" id="PF07833">
    <property type="entry name" value="Cu_amine_oxidN1"/>
    <property type="match status" value="1"/>
</dbReference>
<organism evidence="3 4">
    <name type="scientific">Cellulosilyticum lentocellum (strain ATCC 49066 / DSM 5427 / NCIMB 11756 / RHM5)</name>
    <name type="common">Clostridium lentocellum</name>
    <dbReference type="NCBI Taxonomy" id="642492"/>
    <lineage>
        <taxon>Bacteria</taxon>
        <taxon>Bacillati</taxon>
        <taxon>Bacillota</taxon>
        <taxon>Clostridia</taxon>
        <taxon>Lachnospirales</taxon>
        <taxon>Cellulosilyticaceae</taxon>
        <taxon>Cellulosilyticum</taxon>
    </lineage>
</organism>
<dbReference type="InterPro" id="IPR052179">
    <property type="entry name" value="DD-CPase-like"/>
</dbReference>
<dbReference type="EMBL" id="CP002582">
    <property type="protein sequence ID" value="ADZ82067.1"/>
    <property type="molecule type" value="Genomic_DNA"/>
</dbReference>
<keyword evidence="3" id="KW-0378">Hydrolase</keyword>
<keyword evidence="3" id="KW-0645">Protease</keyword>
<sequence length="348" mass="39232">MKKSAYILSFILLIGTINIHGATIPQLEKCGLNNPYHLLINKDHPLSPDYKPNNLVIPNVKFQTPGNIEKNYMEATAAAALEKMFEAAKADNIRLVAISGYRSYARQTTLYNNAVRTYGKNQRSSAKAGESEHQTGLAMDLNSLYQSFGNTKEGKWLAQNAHLYGFIIRYPKDKTDITGYIYEPWHVRYVGTELATYCYTNNLALEEIEFCCKKDEEIEMHISNSEKLTLTPYKVIKRDGVTYIKVRDLIGNIGGSIEFQKNTLTLNTYEHRLILTENSNYVMLDDLPQTITPTPIRIDNSLYIPMRATLSLLGLNLDLINSSTLIITKAPTLEATPHSPLIEESSPT</sequence>
<dbReference type="InterPro" id="IPR012854">
    <property type="entry name" value="Cu_amine_oxidase-like_N"/>
</dbReference>
<dbReference type="InterPro" id="IPR058193">
    <property type="entry name" value="VanY/YodJ_core_dom"/>
</dbReference>
<dbReference type="InterPro" id="IPR003709">
    <property type="entry name" value="VanY-like_core_dom"/>
</dbReference>
<dbReference type="GO" id="GO:0004180">
    <property type="term" value="F:carboxypeptidase activity"/>
    <property type="evidence" value="ECO:0007669"/>
    <property type="project" value="UniProtKB-KW"/>
</dbReference>
<dbReference type="SUPFAM" id="SSF55166">
    <property type="entry name" value="Hedgehog/DD-peptidase"/>
    <property type="match status" value="1"/>
</dbReference>
<accession>F2JJM5</accession>
<evidence type="ECO:0000313" key="3">
    <source>
        <dbReference type="EMBL" id="ADZ82067.1"/>
    </source>
</evidence>
<feature type="domain" description="Copper amine oxidase-like N-terminal" evidence="2">
    <location>
        <begin position="224"/>
        <end position="320"/>
    </location>
</feature>